<proteinExistence type="predicted"/>
<reference evidence="1 2" key="1">
    <citation type="submission" date="2015-10" db="EMBL/GenBank/DDBJ databases">
        <title>Resequencing of Lactobacillus plantarum WJL strain genome.</title>
        <authorList>
            <person name="Martino M.E."/>
        </authorList>
    </citation>
    <scope>NUCLEOTIDE SEQUENCE [LARGE SCALE GENOMIC DNA]</scope>
    <source>
        <strain evidence="1 2">WJL</strain>
    </source>
</reference>
<gene>
    <name evidence="1" type="ORF">WJL_0324</name>
</gene>
<evidence type="ECO:0000313" key="1">
    <source>
        <dbReference type="EMBL" id="KPN43251.1"/>
    </source>
</evidence>
<protein>
    <recommendedName>
        <fullName evidence="3">YkuD domain-containing protein</fullName>
    </recommendedName>
</protein>
<accession>A0A837P1L8</accession>
<dbReference type="AlphaFoldDB" id="A0A837P1L8"/>
<dbReference type="EMBL" id="LKLZ01000003">
    <property type="protein sequence ID" value="KPN43251.1"/>
    <property type="molecule type" value="Genomic_DNA"/>
</dbReference>
<comment type="caution">
    <text evidence="1">The sequence shown here is derived from an EMBL/GenBank/DDBJ whole genome shotgun (WGS) entry which is preliminary data.</text>
</comment>
<name>A0A837P1L8_LACPN</name>
<dbReference type="Proteomes" id="UP000050511">
    <property type="component" value="Unassembled WGS sequence"/>
</dbReference>
<organism evidence="1 2">
    <name type="scientific">Lactiplantibacillus plantarum WJL</name>
    <dbReference type="NCBI Taxonomy" id="1350466"/>
    <lineage>
        <taxon>Bacteria</taxon>
        <taxon>Bacillati</taxon>
        <taxon>Bacillota</taxon>
        <taxon>Bacilli</taxon>
        <taxon>Lactobacillales</taxon>
        <taxon>Lactobacillaceae</taxon>
        <taxon>Lactiplantibacillus</taxon>
    </lineage>
</organism>
<evidence type="ECO:0000313" key="2">
    <source>
        <dbReference type="Proteomes" id="UP000050511"/>
    </source>
</evidence>
<sequence length="85" mass="9535">MEASETLTKGIDYTKAASHNQYELAVVRDNYGQNNGSGFFIHVKNHWPTEGCVSINLSDMRTLVSHLGTKAYVVDVQNQSQLKNY</sequence>
<evidence type="ECO:0008006" key="3">
    <source>
        <dbReference type="Google" id="ProtNLM"/>
    </source>
</evidence>